<evidence type="ECO:0000313" key="3">
    <source>
        <dbReference type="Proteomes" id="UP000813068"/>
    </source>
</evidence>
<gene>
    <name evidence="2" type="ORF">KRX52_07625</name>
</gene>
<sequence>MSLLRLLSLLVLLILVLLGLDPIHSSSAADLAARRAAAQARLLALQAGDCHVAPALPGGLAANGAQPPACAGFAVKTVPMDSYQGTKARAPKQNTVRGRGLPKMPTTRSTG</sequence>
<dbReference type="RefSeq" id="WP_217681137.1">
    <property type="nucleotide sequence ID" value="NZ_JAHRGL010000017.1"/>
</dbReference>
<protein>
    <submittedName>
        <fullName evidence="2">Uncharacterized protein</fullName>
    </submittedName>
</protein>
<accession>A0ABS6MV35</accession>
<proteinExistence type="predicted"/>
<keyword evidence="3" id="KW-1185">Reference proteome</keyword>
<evidence type="ECO:0000313" key="2">
    <source>
        <dbReference type="EMBL" id="MBV2132673.1"/>
    </source>
</evidence>
<feature type="region of interest" description="Disordered" evidence="1">
    <location>
        <begin position="84"/>
        <end position="111"/>
    </location>
</feature>
<dbReference type="EMBL" id="JAHRGL010000017">
    <property type="protein sequence ID" value="MBV2132673.1"/>
    <property type="molecule type" value="Genomic_DNA"/>
</dbReference>
<comment type="caution">
    <text evidence="2">The sequence shown here is derived from an EMBL/GenBank/DDBJ whole genome shotgun (WGS) entry which is preliminary data.</text>
</comment>
<dbReference type="Proteomes" id="UP000813068">
    <property type="component" value="Unassembled WGS sequence"/>
</dbReference>
<name>A0ABS6MV35_9GAMM</name>
<evidence type="ECO:0000256" key="1">
    <source>
        <dbReference type="SAM" id="MobiDB-lite"/>
    </source>
</evidence>
<organism evidence="2 3">
    <name type="scientific">Geopseudomonas aromaticivorans</name>
    <dbReference type="NCBI Taxonomy" id="2849492"/>
    <lineage>
        <taxon>Bacteria</taxon>
        <taxon>Pseudomonadati</taxon>
        <taxon>Pseudomonadota</taxon>
        <taxon>Gammaproteobacteria</taxon>
        <taxon>Pseudomonadales</taxon>
        <taxon>Pseudomonadaceae</taxon>
        <taxon>Geopseudomonas</taxon>
    </lineage>
</organism>
<reference evidence="2 3" key="1">
    <citation type="submission" date="2021-06" db="EMBL/GenBank/DDBJ databases">
        <title>Differences between aerobic and microaerobic xylene degrading microbial communities.</title>
        <authorList>
            <person name="Banerjee S."/>
            <person name="Tancsics A."/>
        </authorList>
    </citation>
    <scope>NUCLEOTIDE SEQUENCE [LARGE SCALE GENOMIC DNA]</scope>
    <source>
        <strain evidence="2 3">MAP12</strain>
    </source>
</reference>